<keyword evidence="3" id="KW-1185">Reference proteome</keyword>
<organism evidence="2 3">
    <name type="scientific">Dryococelus australis</name>
    <dbReference type="NCBI Taxonomy" id="614101"/>
    <lineage>
        <taxon>Eukaryota</taxon>
        <taxon>Metazoa</taxon>
        <taxon>Ecdysozoa</taxon>
        <taxon>Arthropoda</taxon>
        <taxon>Hexapoda</taxon>
        <taxon>Insecta</taxon>
        <taxon>Pterygota</taxon>
        <taxon>Neoptera</taxon>
        <taxon>Polyneoptera</taxon>
        <taxon>Phasmatodea</taxon>
        <taxon>Verophasmatodea</taxon>
        <taxon>Anareolatae</taxon>
        <taxon>Phasmatidae</taxon>
        <taxon>Eurycanthinae</taxon>
        <taxon>Dryococelus</taxon>
    </lineage>
</organism>
<comment type="caution">
    <text evidence="2">The sequence shown here is derived from an EMBL/GenBank/DDBJ whole genome shotgun (WGS) entry which is preliminary data.</text>
</comment>
<dbReference type="Proteomes" id="UP001159363">
    <property type="component" value="Chromosome 1"/>
</dbReference>
<feature type="region of interest" description="Disordered" evidence="1">
    <location>
        <begin position="177"/>
        <end position="196"/>
    </location>
</feature>
<feature type="compositionally biased region" description="Low complexity" evidence="1">
    <location>
        <begin position="330"/>
        <end position="339"/>
    </location>
</feature>
<dbReference type="EMBL" id="JARBHB010000001">
    <property type="protein sequence ID" value="KAJ8895887.1"/>
    <property type="molecule type" value="Genomic_DNA"/>
</dbReference>
<gene>
    <name evidence="2" type="ORF">PR048_001227</name>
</gene>
<proteinExistence type="predicted"/>
<sequence>MLLVSADNYQVECGLGKCKYRVTARSECLFVGHICRQTAALTLETVRLSHSLRVPATGRRDTRPVCAQCTYTCAEDEYAVYLIFSLWCAHYCVASEPGRARAASRKQHTTNTAKIRESPGRRLVLCYTVVVIMREKVPRTKVHLAAFHRLFARRCYSLARDDITAILSRRNLQTDRVGVDPRGNSASKVKKRGSDKGDTNTHFCALSLLRARRAVFPTIVDTNLMFEEVEPLLTKQLHHKAWKTNEDGERLPAVTNLNRGSNPQLSECEQTKLEAPGSQLVALTASWMSHAEAEGINLRSPSRSAPPGAKTSIALADTTRRGVSQPPRAPRSGTSGGRASRSRKCEVTVNRLYILQERRTLQARRVFSCKPEKPHYIVDPVRLARRNDEAQGVRVSVVRIASSLLDLGREGQLVNMEGDVRPEIFRRIKLGWQAVGKHYIFLKSNMSINLKKQFTTSAFFQC</sequence>
<accession>A0ABQ9IGU9</accession>
<name>A0ABQ9IGU9_9NEOP</name>
<evidence type="ECO:0000256" key="1">
    <source>
        <dbReference type="SAM" id="MobiDB-lite"/>
    </source>
</evidence>
<feature type="region of interest" description="Disordered" evidence="1">
    <location>
        <begin position="297"/>
        <end position="343"/>
    </location>
</feature>
<evidence type="ECO:0000313" key="2">
    <source>
        <dbReference type="EMBL" id="KAJ8895887.1"/>
    </source>
</evidence>
<reference evidence="2 3" key="1">
    <citation type="submission" date="2023-02" db="EMBL/GenBank/DDBJ databases">
        <title>LHISI_Scaffold_Assembly.</title>
        <authorList>
            <person name="Stuart O.P."/>
            <person name="Cleave R."/>
            <person name="Magrath M.J.L."/>
            <person name="Mikheyev A.S."/>
        </authorList>
    </citation>
    <scope>NUCLEOTIDE SEQUENCE [LARGE SCALE GENOMIC DNA]</scope>
    <source>
        <strain evidence="2">Daus_M_001</strain>
        <tissue evidence="2">Leg muscle</tissue>
    </source>
</reference>
<protein>
    <submittedName>
        <fullName evidence="2">Uncharacterized protein</fullName>
    </submittedName>
</protein>
<evidence type="ECO:0000313" key="3">
    <source>
        <dbReference type="Proteomes" id="UP001159363"/>
    </source>
</evidence>